<name>A0AC35F8R2_9BILA</name>
<evidence type="ECO:0000313" key="1">
    <source>
        <dbReference type="Proteomes" id="UP000887580"/>
    </source>
</evidence>
<dbReference type="WBParaSite" id="PS1159_v2.g14916.t1">
    <property type="protein sequence ID" value="PS1159_v2.g14916.t1"/>
    <property type="gene ID" value="PS1159_v2.g14916"/>
</dbReference>
<protein>
    <submittedName>
        <fullName evidence="2">DUF6570 domain-containing protein</fullName>
    </submittedName>
</protein>
<sequence>MPPKRNQVLTEAQKKRKAELRKLQNERLKKAGKTDPEVARKLEEARMRHATAAKAHRDRNKNYQNVFIDESQSSEATRMQSSQNTQSQVTPTTRRQQARRSDPSKYNRDLQLKRLQNQRRSLGSVSSIASSPQTSLATQLTAFTFCSQSSQSSQSIVISQSQSQSIVTPSQSTPSQSQPLFSQNDSPRLSEVTPRPSRVNSPYASLNDFVQREVAKKLLEKHVKELEHYCFDDTFLQPVTESHVLLRRKQLCRIRVHRRGNDPVHDFLEGDYPNILQNKPLSQYSVATPADDEYEMFQEYDDVDATVLDNEVFIRQCDLEICPDMTDEMVLCLDNVLFSILYSLKYKFYEAAQRKLFDVYSDLGNMTLLDFLQKFYGCYMGIRTCYNKIRLIRKSLDVILSPDEIEFTNLPKFIQFKIITTSDREQTPAGITEAQALRRFANEFTIFRKNEADIETAECQVCRYLCRKSLVRDKFVDFNIHFLPPEIRQNSFVRACETCRKSLSKDQLPTYAVVNGFELEDIPRCMKELNFIGKNLIQLVKPIIGTYNVTDKRGVANGMRGKQGVGTFHAVPVDDTAAYLATHLPNLDNMLVQIDSVDTSFVGQVVNLYDVFES</sequence>
<organism evidence="1 2">
    <name type="scientific">Panagrolaimus sp. PS1159</name>
    <dbReference type="NCBI Taxonomy" id="55785"/>
    <lineage>
        <taxon>Eukaryota</taxon>
        <taxon>Metazoa</taxon>
        <taxon>Ecdysozoa</taxon>
        <taxon>Nematoda</taxon>
        <taxon>Chromadorea</taxon>
        <taxon>Rhabditida</taxon>
        <taxon>Tylenchina</taxon>
        <taxon>Panagrolaimomorpha</taxon>
        <taxon>Panagrolaimoidea</taxon>
        <taxon>Panagrolaimidae</taxon>
        <taxon>Panagrolaimus</taxon>
    </lineage>
</organism>
<accession>A0AC35F8R2</accession>
<reference evidence="2" key="1">
    <citation type="submission" date="2022-11" db="UniProtKB">
        <authorList>
            <consortium name="WormBaseParasite"/>
        </authorList>
    </citation>
    <scope>IDENTIFICATION</scope>
</reference>
<proteinExistence type="predicted"/>
<dbReference type="Proteomes" id="UP000887580">
    <property type="component" value="Unplaced"/>
</dbReference>
<evidence type="ECO:0000313" key="2">
    <source>
        <dbReference type="WBParaSite" id="PS1159_v2.g14916.t1"/>
    </source>
</evidence>